<dbReference type="AlphaFoldDB" id="A0AAE3SMY8"/>
<dbReference type="GO" id="GO:0000156">
    <property type="term" value="F:phosphorelay response regulator activity"/>
    <property type="evidence" value="ECO:0007669"/>
    <property type="project" value="InterPro"/>
</dbReference>
<dbReference type="Gene3D" id="2.40.50.1020">
    <property type="entry name" value="LytTr DNA-binding domain"/>
    <property type="match status" value="1"/>
</dbReference>
<evidence type="ECO:0000313" key="5">
    <source>
        <dbReference type="Proteomes" id="UP001207408"/>
    </source>
</evidence>
<feature type="modified residue" description="4-aspartylphosphate" evidence="1">
    <location>
        <position position="59"/>
    </location>
</feature>
<proteinExistence type="predicted"/>
<accession>A0AAE3SMY8</accession>
<name>A0AAE3SMY8_9BACT</name>
<dbReference type="SUPFAM" id="SSF52172">
    <property type="entry name" value="CheY-like"/>
    <property type="match status" value="1"/>
</dbReference>
<dbReference type="PANTHER" id="PTHR37299:SF1">
    <property type="entry name" value="STAGE 0 SPORULATION PROTEIN A HOMOLOG"/>
    <property type="match status" value="1"/>
</dbReference>
<dbReference type="InterPro" id="IPR046947">
    <property type="entry name" value="LytR-like"/>
</dbReference>
<dbReference type="Pfam" id="PF00072">
    <property type="entry name" value="Response_reg"/>
    <property type="match status" value="1"/>
</dbReference>
<dbReference type="PANTHER" id="PTHR37299">
    <property type="entry name" value="TRANSCRIPTIONAL REGULATOR-RELATED"/>
    <property type="match status" value="1"/>
</dbReference>
<dbReference type="GO" id="GO:0003677">
    <property type="term" value="F:DNA binding"/>
    <property type="evidence" value="ECO:0007669"/>
    <property type="project" value="UniProtKB-KW"/>
</dbReference>
<dbReference type="PROSITE" id="PS50930">
    <property type="entry name" value="HTH_LYTTR"/>
    <property type="match status" value="1"/>
</dbReference>
<gene>
    <name evidence="4" type="ORF">OM074_20650</name>
</gene>
<keyword evidence="5" id="KW-1185">Reference proteome</keyword>
<evidence type="ECO:0000256" key="1">
    <source>
        <dbReference type="PROSITE-ProRule" id="PRU00169"/>
    </source>
</evidence>
<protein>
    <submittedName>
        <fullName evidence="4">LytTR family DNA-binding domain-containing protein</fullName>
    </submittedName>
</protein>
<dbReference type="Proteomes" id="UP001207408">
    <property type="component" value="Unassembled WGS sequence"/>
</dbReference>
<evidence type="ECO:0000313" key="4">
    <source>
        <dbReference type="EMBL" id="MCW3808045.1"/>
    </source>
</evidence>
<dbReference type="SMART" id="SM00448">
    <property type="entry name" value="REC"/>
    <property type="match status" value="1"/>
</dbReference>
<evidence type="ECO:0000259" key="3">
    <source>
        <dbReference type="PROSITE" id="PS50930"/>
    </source>
</evidence>
<keyword evidence="1" id="KW-0597">Phosphoprotein</keyword>
<dbReference type="PROSITE" id="PS50110">
    <property type="entry name" value="RESPONSE_REGULATORY"/>
    <property type="match status" value="1"/>
</dbReference>
<dbReference type="InterPro" id="IPR007492">
    <property type="entry name" value="LytTR_DNA-bd_dom"/>
</dbReference>
<reference evidence="4" key="1">
    <citation type="submission" date="2022-10" db="EMBL/GenBank/DDBJ databases">
        <authorList>
            <person name="Yu W.X."/>
        </authorList>
    </citation>
    <scope>NUCLEOTIDE SEQUENCE</scope>
    <source>
        <strain evidence="4">D04</strain>
    </source>
</reference>
<dbReference type="EMBL" id="JAPDPI010000083">
    <property type="protein sequence ID" value="MCW3808045.1"/>
    <property type="molecule type" value="Genomic_DNA"/>
</dbReference>
<evidence type="ECO:0000259" key="2">
    <source>
        <dbReference type="PROSITE" id="PS50110"/>
    </source>
</evidence>
<dbReference type="FunFam" id="3.40.50.2300:FF:000051">
    <property type="entry name" value="Two-component response regulator yehT"/>
    <property type="match status" value="1"/>
</dbReference>
<dbReference type="Gene3D" id="3.40.50.2300">
    <property type="match status" value="1"/>
</dbReference>
<dbReference type="InterPro" id="IPR011006">
    <property type="entry name" value="CheY-like_superfamily"/>
</dbReference>
<organism evidence="4 5">
    <name type="scientific">Plebeiibacterium marinum</name>
    <dbReference type="NCBI Taxonomy" id="2992111"/>
    <lineage>
        <taxon>Bacteria</taxon>
        <taxon>Pseudomonadati</taxon>
        <taxon>Bacteroidota</taxon>
        <taxon>Bacteroidia</taxon>
        <taxon>Marinilabiliales</taxon>
        <taxon>Marinilabiliaceae</taxon>
        <taxon>Plebeiibacterium</taxon>
    </lineage>
</organism>
<dbReference type="SMART" id="SM00850">
    <property type="entry name" value="LytTR"/>
    <property type="match status" value="1"/>
</dbReference>
<feature type="domain" description="Response regulatory" evidence="2">
    <location>
        <begin position="8"/>
        <end position="119"/>
    </location>
</feature>
<dbReference type="RefSeq" id="WP_301202587.1">
    <property type="nucleotide sequence ID" value="NZ_JAPDPI010000083.1"/>
</dbReference>
<sequence>MTAITKIKCLLVDDEPLARSVIREHCTHIDFLELVGECRNAIEATQFLAHNKVDLIFLDIQMPYLSGIEFTKQVKPSQAIIFTTAYSEYAVDGFELDAIDYLVKPINFERFFKAITKAMKWLGLEGNETKETIKKETVIREKPFLYLKTSDKVVRVDLDAIIAVESQGHYVRVYSFKKNYVIHQSISELDERLPSNLFIRTHRSFIVGIKHITSYNTALIETKIVKVPIGRNFKPDVLKRLQLLTV</sequence>
<dbReference type="Pfam" id="PF04397">
    <property type="entry name" value="LytTR"/>
    <property type="match status" value="1"/>
</dbReference>
<feature type="domain" description="HTH LytTR-type" evidence="3">
    <location>
        <begin position="145"/>
        <end position="243"/>
    </location>
</feature>
<comment type="caution">
    <text evidence="4">The sequence shown here is derived from an EMBL/GenBank/DDBJ whole genome shotgun (WGS) entry which is preliminary data.</text>
</comment>
<keyword evidence="4" id="KW-0238">DNA-binding</keyword>
<dbReference type="InterPro" id="IPR001789">
    <property type="entry name" value="Sig_transdc_resp-reg_receiver"/>
</dbReference>